<dbReference type="EMBL" id="APAU02000134">
    <property type="protein sequence ID" value="EUB55993.1"/>
    <property type="molecule type" value="Genomic_DNA"/>
</dbReference>
<dbReference type="Proteomes" id="UP000019149">
    <property type="component" value="Unassembled WGS sequence"/>
</dbReference>
<feature type="region of interest" description="Disordered" evidence="1">
    <location>
        <begin position="520"/>
        <end position="550"/>
    </location>
</feature>
<comment type="caution">
    <text evidence="2">The sequence shown here is derived from an EMBL/GenBank/DDBJ whole genome shotgun (WGS) entry which is preliminary data.</text>
</comment>
<dbReference type="InterPro" id="IPR046432">
    <property type="entry name" value="TASOR"/>
</dbReference>
<feature type="region of interest" description="Disordered" evidence="1">
    <location>
        <begin position="811"/>
        <end position="838"/>
    </location>
</feature>
<feature type="region of interest" description="Disordered" evidence="1">
    <location>
        <begin position="1164"/>
        <end position="1213"/>
    </location>
</feature>
<dbReference type="PANTHER" id="PTHR16207:SF11">
    <property type="entry name" value="SET DOMAIN-CONTAINING PROTEIN"/>
    <property type="match status" value="1"/>
</dbReference>
<organism evidence="2 3">
    <name type="scientific">Echinococcus granulosus</name>
    <name type="common">Hydatid tapeworm</name>
    <dbReference type="NCBI Taxonomy" id="6210"/>
    <lineage>
        <taxon>Eukaryota</taxon>
        <taxon>Metazoa</taxon>
        <taxon>Spiralia</taxon>
        <taxon>Lophotrochozoa</taxon>
        <taxon>Platyhelminthes</taxon>
        <taxon>Cestoda</taxon>
        <taxon>Eucestoda</taxon>
        <taxon>Cyclophyllidea</taxon>
        <taxon>Taeniidae</taxon>
        <taxon>Echinococcus</taxon>
        <taxon>Echinococcus granulosus group</taxon>
    </lineage>
</organism>
<feature type="compositionally biased region" description="Acidic residues" evidence="1">
    <location>
        <begin position="996"/>
        <end position="1013"/>
    </location>
</feature>
<feature type="compositionally biased region" description="Basic residues" evidence="1">
    <location>
        <begin position="1030"/>
        <end position="1054"/>
    </location>
</feature>
<feature type="region of interest" description="Disordered" evidence="1">
    <location>
        <begin position="976"/>
        <end position="1071"/>
    </location>
</feature>
<proteinExistence type="predicted"/>
<dbReference type="GeneID" id="36344872"/>
<dbReference type="KEGG" id="egl:EGR_09157"/>
<dbReference type="PANTHER" id="PTHR16207">
    <property type="entry name" value="SET DOMAIN-CONTAINING PROTEIN"/>
    <property type="match status" value="1"/>
</dbReference>
<dbReference type="OMA" id="WIVPSKE"/>
<feature type="compositionally biased region" description="Basic and acidic residues" evidence="1">
    <location>
        <begin position="816"/>
        <end position="832"/>
    </location>
</feature>
<name>W6U4F2_ECHGR</name>
<dbReference type="RefSeq" id="XP_024347189.1">
    <property type="nucleotide sequence ID" value="XM_024498406.1"/>
</dbReference>
<evidence type="ECO:0000313" key="2">
    <source>
        <dbReference type="EMBL" id="EUB55993.1"/>
    </source>
</evidence>
<reference evidence="2 3" key="1">
    <citation type="journal article" date="2013" name="Nat. Genet.">
        <title>The genome of the hydatid tapeworm Echinococcus granulosus.</title>
        <authorList>
            <person name="Zheng H."/>
            <person name="Zhang W."/>
            <person name="Zhang L."/>
            <person name="Zhang Z."/>
            <person name="Li J."/>
            <person name="Lu G."/>
            <person name="Zhu Y."/>
            <person name="Wang Y."/>
            <person name="Huang Y."/>
            <person name="Liu J."/>
            <person name="Kang H."/>
            <person name="Chen J."/>
            <person name="Wang L."/>
            <person name="Chen A."/>
            <person name="Yu S."/>
            <person name="Gao Z."/>
            <person name="Jin L."/>
            <person name="Gu W."/>
            <person name="Wang Z."/>
            <person name="Zhao L."/>
            <person name="Shi B."/>
            <person name="Wen H."/>
            <person name="Lin R."/>
            <person name="Jones M.K."/>
            <person name="Brejova B."/>
            <person name="Vinar T."/>
            <person name="Zhao G."/>
            <person name="McManus D.P."/>
            <person name="Chen Z."/>
            <person name="Zhou Y."/>
            <person name="Wang S."/>
        </authorList>
    </citation>
    <scope>NUCLEOTIDE SEQUENCE [LARGE SCALE GENOMIC DNA]</scope>
</reference>
<keyword evidence="3" id="KW-1185">Reference proteome</keyword>
<accession>W6U4F2</accession>
<feature type="compositionally biased region" description="Low complexity" evidence="1">
    <location>
        <begin position="1014"/>
        <end position="1028"/>
    </location>
</feature>
<dbReference type="CTD" id="36344872"/>
<evidence type="ECO:0000313" key="3">
    <source>
        <dbReference type="Proteomes" id="UP000019149"/>
    </source>
</evidence>
<feature type="compositionally biased region" description="Basic residues" evidence="1">
    <location>
        <begin position="1061"/>
        <end position="1071"/>
    </location>
</feature>
<dbReference type="GO" id="GO:0005654">
    <property type="term" value="C:nucleoplasm"/>
    <property type="evidence" value="ECO:0007669"/>
    <property type="project" value="TreeGrafter"/>
</dbReference>
<feature type="compositionally biased region" description="Low complexity" evidence="1">
    <location>
        <begin position="1187"/>
        <end position="1198"/>
    </location>
</feature>
<evidence type="ECO:0000256" key="1">
    <source>
        <dbReference type="SAM" id="MobiDB-lite"/>
    </source>
</evidence>
<sequence length="1319" mass="145278">MSTAIASKATGTVLKKSLNSLKVPKRAINESALELINVNSDDFIEEIDAHLQNNYRFRKFANEAVKTDGAWLIHNRSLEEAFGKARKRLQHGEGLGQSKIISVTTQCGFLFTKNWSVVESIACNGLRTGNLQDTWLGKPNHGVVISQCADIGLAYLADIGSKEAESYHADLTSGTDLKIDSVTGCSYFVVLVRWLKSKVYVTQVTPPGSCSTAALDFRLDPQPGYTCHMTKWSRMDPLDPSKVTLTEVFHNSQVYLYEYDEEMDLKTTLEHILPFAVVKCQWNLLPEKFLLFRSVNDGAILLPRKQKESVAPRKALLSTPPSAMKILVEKRVPKSDPKTWTKGKHIAALFTSPIPPITTEKKNDVPSAKLAVSVANANTSDRLQLMSNAPNPSSVVPSPSSTLSSTPLRDAKAMHHHFDSVAASGRTLQAALDQTYMQSGAASDDGLPRYVVNTCYLVWPVSERPESVNEECVKVESWQFPVKIISYRNPISQIYEGLLQPRLIISDLVSFSRLHHELAGVQEPSGPSPEPSLSDIPEQGSTSETNVLDPRRLRGRSSLSPCLPFVSIDRLREWIVPSKENVENDALAKLSRFAGYRGNYFLLSLLESSTQQADVAKLYETLKSRQACFIKMPCSENAAFCIFPDSDFSRSLSIPPLDSSDSTSFHGILLLPHSIHSSLLERCLCQLSSHPRTGVPYRQSPASAENRWSFSLSSFVDALPDGGKLLLQAASDLASSPKEDSQTSPLLAPDNVHIFSHTFTPMSPQEPTSYEDPPLVIPTPDVQIPESPIKVINSPVPSCDMELETSFESIIASSPEEGRNEPSKRIDGHSSHSCDIITPKVPPVPDKYSPHSLSFDFPVTSSQVSERVSKTLTLAHSVRTSTSLLTIKEEVCESQATFSDYNEWRRKRDQERRAQQNQSISHSKTTFCTEILRDSHCGSLDMDDGSSADAADLHQTLLPNSIAEEEEVDHVRLFSPASPDENQIAPLRSSSQDPSHEEEEGEIVDDEDEEIVGETDASSDCSRSSDQSPRCKKPRGSGHKPIRIPCSPRRRRSKHDSSHRQTPKKSKKRRKCIEDVDYRVTRPEGSHFVNARKDPVCSVNFSTAIPHTNRFKDTDYRYQVYIPKSAETVSVPVKVINHAYVVENVALHTYNRFPPRRDVSVRFTQPSASSIPRSRSKSRTRFVSEKSQTTSQRSSTATHLPPAHTQLSMSPGVYHPTANGSALLAKPNSLIANAPASTAYKATSLLGAGVPAPCTPPGFRLQTTRPRLPPASSRSGSVVAALVDSNSGSSSGVPAGNDDLENLGRRLAEGESNDWKSLA</sequence>
<dbReference type="OrthoDB" id="5960959at2759"/>
<protein>
    <submittedName>
        <fullName evidence="2">Uncharacterized protein</fullName>
    </submittedName>
</protein>
<dbReference type="GO" id="GO:0045814">
    <property type="term" value="P:negative regulation of gene expression, epigenetic"/>
    <property type="evidence" value="ECO:0007669"/>
    <property type="project" value="InterPro"/>
</dbReference>
<dbReference type="STRING" id="6210.W6U4F2"/>
<feature type="region of interest" description="Disordered" evidence="1">
    <location>
        <begin position="1257"/>
        <end position="1319"/>
    </location>
</feature>
<gene>
    <name evidence="2" type="ORF">EGR_09157</name>
</gene>